<evidence type="ECO:0000256" key="6">
    <source>
        <dbReference type="ARBA" id="ARBA00022776"/>
    </source>
</evidence>
<dbReference type="InterPro" id="IPR019775">
    <property type="entry name" value="WD40_repeat_CS"/>
</dbReference>
<keyword evidence="5" id="KW-0677">Repeat</keyword>
<keyword evidence="4" id="KW-0132">Cell division</keyword>
<keyword evidence="11" id="KW-1185">Reference proteome</keyword>
<dbReference type="PROSITE" id="PS00678">
    <property type="entry name" value="WD_REPEATS_1"/>
    <property type="match status" value="1"/>
</dbReference>
<evidence type="ECO:0000256" key="5">
    <source>
        <dbReference type="ARBA" id="ARBA00022737"/>
    </source>
</evidence>
<evidence type="ECO:0000313" key="11">
    <source>
        <dbReference type="Proteomes" id="UP001190926"/>
    </source>
</evidence>
<evidence type="ECO:0000256" key="1">
    <source>
        <dbReference type="ARBA" id="ARBA00004906"/>
    </source>
</evidence>
<feature type="repeat" description="WD" evidence="8">
    <location>
        <begin position="297"/>
        <end position="338"/>
    </location>
</feature>
<dbReference type="Proteomes" id="UP001190926">
    <property type="component" value="Unassembled WGS sequence"/>
</dbReference>
<dbReference type="PROSITE" id="PS50082">
    <property type="entry name" value="WD_REPEATS_2"/>
    <property type="match status" value="3"/>
</dbReference>
<evidence type="ECO:0000256" key="8">
    <source>
        <dbReference type="PROSITE-ProRule" id="PRU00221"/>
    </source>
</evidence>
<dbReference type="GO" id="GO:1905786">
    <property type="term" value="P:positive regulation of anaphase-promoting complex-dependent catabolic process"/>
    <property type="evidence" value="ECO:0007669"/>
    <property type="project" value="TreeGrafter"/>
</dbReference>
<gene>
    <name evidence="10" type="ORF">C2S53_020154</name>
</gene>
<keyword evidence="3 8" id="KW-0853">WD repeat</keyword>
<feature type="repeat" description="WD" evidence="8">
    <location>
        <begin position="214"/>
        <end position="255"/>
    </location>
</feature>
<dbReference type="InterPro" id="IPR033010">
    <property type="entry name" value="Cdc20/Fizzy"/>
</dbReference>
<organism evidence="10 11">
    <name type="scientific">Perilla frutescens var. hirtella</name>
    <name type="common">Perilla citriodora</name>
    <name type="synonym">Perilla setoyensis</name>
    <dbReference type="NCBI Taxonomy" id="608512"/>
    <lineage>
        <taxon>Eukaryota</taxon>
        <taxon>Viridiplantae</taxon>
        <taxon>Streptophyta</taxon>
        <taxon>Embryophyta</taxon>
        <taxon>Tracheophyta</taxon>
        <taxon>Spermatophyta</taxon>
        <taxon>Magnoliopsida</taxon>
        <taxon>eudicotyledons</taxon>
        <taxon>Gunneridae</taxon>
        <taxon>Pentapetalae</taxon>
        <taxon>asterids</taxon>
        <taxon>lamiids</taxon>
        <taxon>Lamiales</taxon>
        <taxon>Lamiaceae</taxon>
        <taxon>Nepetoideae</taxon>
        <taxon>Elsholtzieae</taxon>
        <taxon>Perilla</taxon>
    </lineage>
</organism>
<dbReference type="GO" id="GO:1990757">
    <property type="term" value="F:ubiquitin ligase activator activity"/>
    <property type="evidence" value="ECO:0007669"/>
    <property type="project" value="TreeGrafter"/>
</dbReference>
<evidence type="ECO:0000313" key="10">
    <source>
        <dbReference type="EMBL" id="KAH6754789.1"/>
    </source>
</evidence>
<dbReference type="SMART" id="SM00320">
    <property type="entry name" value="WD40"/>
    <property type="match status" value="6"/>
</dbReference>
<dbReference type="InterPro" id="IPR001680">
    <property type="entry name" value="WD40_rpt"/>
</dbReference>
<protein>
    <submittedName>
        <fullName evidence="10">FIZZY-related 2</fullName>
    </submittedName>
</protein>
<dbReference type="GO" id="GO:0051301">
    <property type="term" value="P:cell division"/>
    <property type="evidence" value="ECO:0007669"/>
    <property type="project" value="UniProtKB-KW"/>
</dbReference>
<dbReference type="Pfam" id="PF24807">
    <property type="entry name" value="WD40_CDC20-Fz"/>
    <property type="match status" value="1"/>
</dbReference>
<evidence type="ECO:0000259" key="9">
    <source>
        <dbReference type="Pfam" id="PF24807"/>
    </source>
</evidence>
<dbReference type="CDD" id="cd00200">
    <property type="entry name" value="WD40"/>
    <property type="match status" value="1"/>
</dbReference>
<dbReference type="GO" id="GO:0031145">
    <property type="term" value="P:anaphase-promoting complex-dependent catabolic process"/>
    <property type="evidence" value="ECO:0007669"/>
    <property type="project" value="TreeGrafter"/>
</dbReference>
<dbReference type="InterPro" id="IPR015943">
    <property type="entry name" value="WD40/YVTN_repeat-like_dom_sf"/>
</dbReference>
<reference evidence="10 11" key="1">
    <citation type="journal article" date="2021" name="Nat. Commun.">
        <title>Incipient diploidization of the medicinal plant Perilla within 10,000 years.</title>
        <authorList>
            <person name="Zhang Y."/>
            <person name="Shen Q."/>
            <person name="Leng L."/>
            <person name="Zhang D."/>
            <person name="Chen S."/>
            <person name="Shi Y."/>
            <person name="Ning Z."/>
            <person name="Chen S."/>
        </authorList>
    </citation>
    <scope>NUCLEOTIDE SEQUENCE [LARGE SCALE GENOMIC DNA]</scope>
    <source>
        <strain evidence="11">cv. PC099</strain>
    </source>
</reference>
<dbReference type="GO" id="GO:0005680">
    <property type="term" value="C:anaphase-promoting complex"/>
    <property type="evidence" value="ECO:0007669"/>
    <property type="project" value="TreeGrafter"/>
</dbReference>
<evidence type="ECO:0000256" key="4">
    <source>
        <dbReference type="ARBA" id="ARBA00022618"/>
    </source>
</evidence>
<dbReference type="SUPFAM" id="SSF50978">
    <property type="entry name" value="WD40 repeat-like"/>
    <property type="match status" value="1"/>
</dbReference>
<keyword evidence="6" id="KW-0498">Mitosis</keyword>
<dbReference type="PANTHER" id="PTHR19918:SF1">
    <property type="entry name" value="FIZZY-RELATED PROTEIN HOMOLOG"/>
    <property type="match status" value="1"/>
</dbReference>
<dbReference type="GO" id="GO:0010997">
    <property type="term" value="F:anaphase-promoting complex binding"/>
    <property type="evidence" value="ECO:0007669"/>
    <property type="project" value="InterPro"/>
</dbReference>
<dbReference type="InterPro" id="IPR036322">
    <property type="entry name" value="WD40_repeat_dom_sf"/>
</dbReference>
<comment type="pathway">
    <text evidence="1">Protein modification; protein ubiquitination.</text>
</comment>
<evidence type="ECO:0000256" key="2">
    <source>
        <dbReference type="ARBA" id="ARBA00006445"/>
    </source>
</evidence>
<evidence type="ECO:0000256" key="3">
    <source>
        <dbReference type="ARBA" id="ARBA00022574"/>
    </source>
</evidence>
<comment type="caution">
    <text evidence="10">The sequence shown here is derived from an EMBL/GenBank/DDBJ whole genome shotgun (WGS) entry which is preliminary data.</text>
</comment>
<proteinExistence type="inferred from homology"/>
<dbReference type="AlphaFoldDB" id="A0AAD4ILT2"/>
<dbReference type="EMBL" id="SDAM02029772">
    <property type="protein sequence ID" value="KAH6754789.1"/>
    <property type="molecule type" value="Genomic_DNA"/>
</dbReference>
<comment type="similarity">
    <text evidence="2">Belongs to the WD repeat CDC20/Fizzy family.</text>
</comment>
<accession>A0AAD4ILT2</accession>
<dbReference type="PROSITE" id="PS50294">
    <property type="entry name" value="WD_REPEATS_REGION"/>
    <property type="match status" value="2"/>
</dbReference>
<evidence type="ECO:0000256" key="7">
    <source>
        <dbReference type="ARBA" id="ARBA00023306"/>
    </source>
</evidence>
<dbReference type="PANTHER" id="PTHR19918">
    <property type="entry name" value="CELL DIVISION CYCLE 20 CDC20 FIZZY -RELATED"/>
    <property type="match status" value="1"/>
</dbReference>
<dbReference type="Gene3D" id="2.130.10.10">
    <property type="entry name" value="YVTN repeat-like/Quinoprotein amine dehydrogenase"/>
    <property type="match status" value="1"/>
</dbReference>
<dbReference type="FunFam" id="2.130.10.10:FF:000025">
    <property type="entry name" value="FIZZY-related 2 isoform 1"/>
    <property type="match status" value="1"/>
</dbReference>
<sequence length="484" mass="53131">MENPSTCTATGDSRIPAAKVISSSYRRPSSAGAMYGDRFIPSRSSSNFALFNLPNSTTSSSNIDTDSAYTSLLKSALFGPQCSGGADFFQPLAPEKFACGRRFGDGNGDGSYFQASPPNCNIFKYKTETRKSLRSRSRSMFGFDGHLRGVPYSPVKIRRKVPSSPYKVLDAPALQDDFYMNLVDWSSRNVLAVGLGNSVYLWHASSNKVEKLCDLGVDDSVCSVGWAQRGTQLAVGTSNGEVQLWDVSCCKMLRTMDGHRLRVGALAWSPTLLSSGSRDKSILQRDIRTKEDYVSKLNGHKSVVCGLKWSHDNRELASGGNDNRLLVWNQHTTQPVLKYCEHTAAVKAIAWSPHLYGLLASGGGTADRCIRFWNTTTNKHISRVETGSQVCNLVWSKNVNELVSTHGYSENQIIVWKYPTMSKLATLTGHTLRVLYLAVSPDGQTIVTGAGDETLRFWNVFPSSKSRKTESEIGASSLGRSLIR</sequence>
<feature type="repeat" description="WD" evidence="8">
    <location>
        <begin position="427"/>
        <end position="460"/>
    </location>
</feature>
<feature type="domain" description="CDC20/Fizzy WD40" evidence="9">
    <location>
        <begin position="169"/>
        <end position="458"/>
    </location>
</feature>
<keyword evidence="7" id="KW-0131">Cell cycle</keyword>
<name>A0AAD4ILT2_PERFH</name>
<dbReference type="InterPro" id="IPR056150">
    <property type="entry name" value="WD40_CDC20-Fz"/>
</dbReference>